<gene>
    <name evidence="2" type="ORF">BQ4739_LOCUS12992</name>
</gene>
<dbReference type="AlphaFoldDB" id="A0A383W6T2"/>
<keyword evidence="3" id="KW-1185">Reference proteome</keyword>
<reference evidence="2 3" key="1">
    <citation type="submission" date="2016-10" db="EMBL/GenBank/DDBJ databases">
        <authorList>
            <person name="Cai Z."/>
        </authorList>
    </citation>
    <scope>NUCLEOTIDE SEQUENCE [LARGE SCALE GENOMIC DNA]</scope>
</reference>
<feature type="compositionally biased region" description="Low complexity" evidence="1">
    <location>
        <begin position="576"/>
        <end position="612"/>
    </location>
</feature>
<accession>A0A383W6T2</accession>
<feature type="region of interest" description="Disordered" evidence="1">
    <location>
        <begin position="94"/>
        <end position="120"/>
    </location>
</feature>
<dbReference type="Proteomes" id="UP000256970">
    <property type="component" value="Unassembled WGS sequence"/>
</dbReference>
<evidence type="ECO:0000313" key="3">
    <source>
        <dbReference type="Proteomes" id="UP000256970"/>
    </source>
</evidence>
<feature type="compositionally biased region" description="Polar residues" evidence="1">
    <location>
        <begin position="94"/>
        <end position="103"/>
    </location>
</feature>
<evidence type="ECO:0000313" key="2">
    <source>
        <dbReference type="EMBL" id="SZX72852.1"/>
    </source>
</evidence>
<feature type="region of interest" description="Disordered" evidence="1">
    <location>
        <begin position="1"/>
        <end position="22"/>
    </location>
</feature>
<feature type="region of interest" description="Disordered" evidence="1">
    <location>
        <begin position="576"/>
        <end position="620"/>
    </location>
</feature>
<sequence>MLSTRSYLPHVPDEVQEHSASGVSSRDASWIGRPMWKGLKKALGKPGKSKKASSSFDRFGLDVSTRSTSSAAPSSVLFPLDLADADALAAWSEQNVEQEQQLPSLGRRAGTAAAGPDPLTASQLQQQLQQQLVVQQLVQRTDDHSAGKRQAAALQKRIDNQMLNPSTCLYQISSLLSLSTLFEHKLQRDALTALRQLPCPLVSGAAANAAAAERQHLQEQQQQMFSASPQQQQQLAQLRCEHGGSTCSSVGSSCGGCVSRTASATAASTAHVALTLSRWGYRVIVRKVLHSKAYWTKSMDNTFIVALDASSGSHVEYVVDPHFKETFNVGVMSANYSAVWHSLPQVFVGMPCQLQPVVQLLCEEVELSFLEAGRPCPPWREWAATINRWMSDQYVDILVPEPTATDDEVVEFITRCCQFSGAAAGPGSATAGNSGASASTASTCSPLNLNQQRLQDKMHVSSVLSSASTSSRRCVPEPLHKQLGFSAVAEDEGASQLLPTALRDASFTSVTSEASAESVQMLSEAQAAARAAAIKPLGIAARSLSVPSAELLSSSADSGSVLDCECFEEVPDLLQPAAQQQQQPGSQQACELTSSSSSSSRDASAAAEQRSAGQPPAGRSKSLLTAHMQLKAQLQQQQQRLLFPAASAACLGQQLQVVPQLQQQQVPGAAGAAGAALLQQVAPQQQQQLLLQQLQLQHQQMLAQHMALQQPQQGLQPHLTQQQLALLQQRCSQPTQQDRPGVASLQQQQQQQLVAPLLPVVHTVRPCGVATAAPAAQAVLQQQLQLQQPRQPLMQVQQQLHAVQAPVQQEQPRLLRLIQRK</sequence>
<dbReference type="EMBL" id="FNXT01001168">
    <property type="protein sequence ID" value="SZX72852.1"/>
    <property type="molecule type" value="Genomic_DNA"/>
</dbReference>
<protein>
    <submittedName>
        <fullName evidence="2">Uncharacterized protein</fullName>
    </submittedName>
</protein>
<dbReference type="Pfam" id="PF04720">
    <property type="entry name" value="PDDEXK_6"/>
    <property type="match status" value="1"/>
</dbReference>
<organism evidence="2 3">
    <name type="scientific">Tetradesmus obliquus</name>
    <name type="common">Green alga</name>
    <name type="synonym">Acutodesmus obliquus</name>
    <dbReference type="NCBI Taxonomy" id="3088"/>
    <lineage>
        <taxon>Eukaryota</taxon>
        <taxon>Viridiplantae</taxon>
        <taxon>Chlorophyta</taxon>
        <taxon>core chlorophytes</taxon>
        <taxon>Chlorophyceae</taxon>
        <taxon>CS clade</taxon>
        <taxon>Sphaeropleales</taxon>
        <taxon>Scenedesmaceae</taxon>
        <taxon>Tetradesmus</taxon>
    </lineage>
</organism>
<dbReference type="STRING" id="3088.A0A383W6T2"/>
<proteinExistence type="predicted"/>
<dbReference type="InterPro" id="IPR006502">
    <property type="entry name" value="PDDEXK-like"/>
</dbReference>
<name>A0A383W6T2_TETOB</name>
<evidence type="ECO:0000256" key="1">
    <source>
        <dbReference type="SAM" id="MobiDB-lite"/>
    </source>
</evidence>